<feature type="region of interest" description="Disordered" evidence="1">
    <location>
        <begin position="1"/>
        <end position="94"/>
    </location>
</feature>
<dbReference type="OrthoDB" id="2444812at2759"/>
<keyword evidence="4" id="KW-1185">Reference proteome</keyword>
<feature type="compositionally biased region" description="Polar residues" evidence="1">
    <location>
        <begin position="75"/>
        <end position="85"/>
    </location>
</feature>
<dbReference type="Gene3D" id="2.20.70.10">
    <property type="match status" value="1"/>
</dbReference>
<sequence length="264" mass="28464">MADSSSSPSPPPKAAPFDNATLPEPENIASPSSDEKQPEDQSNPNLDHPHPVDPSSRSDSAAPSEQGKDDEENADQQAQPSQSPTEPNPWQAIWSPQHNAYYFYNSGTQETTWINPLQPPSEEAEASSSKAQDVEQVAGPSQAAASSSNFTPQSALYAAALAQGIDPSLAHLDPTLAALSGQPSSLSFTAKFNARTGAFARPDSRDPSHLSEFERAKRMSEFYFDVNAWQQDLEKTEAAEAEEGKKRKRPTKSDLVRLISPTGS</sequence>
<protein>
    <recommendedName>
        <fullName evidence="2">WW domain-containing protein</fullName>
    </recommendedName>
</protein>
<dbReference type="CDD" id="cd00201">
    <property type="entry name" value="WW"/>
    <property type="match status" value="1"/>
</dbReference>
<feature type="domain" description="WW" evidence="2">
    <location>
        <begin position="84"/>
        <end position="118"/>
    </location>
</feature>
<feature type="region of interest" description="Disordered" evidence="1">
    <location>
        <begin position="111"/>
        <end position="150"/>
    </location>
</feature>
<dbReference type="PROSITE" id="PS01159">
    <property type="entry name" value="WW_DOMAIN_1"/>
    <property type="match status" value="1"/>
</dbReference>
<feature type="region of interest" description="Disordered" evidence="1">
    <location>
        <begin position="237"/>
        <end position="264"/>
    </location>
</feature>
<dbReference type="EMBL" id="ML178814">
    <property type="protein sequence ID" value="TFL07428.1"/>
    <property type="molecule type" value="Genomic_DNA"/>
</dbReference>
<dbReference type="STRING" id="1884261.A0A5C3R1C9"/>
<dbReference type="SUPFAM" id="SSF51045">
    <property type="entry name" value="WW domain"/>
    <property type="match status" value="1"/>
</dbReference>
<evidence type="ECO:0000313" key="4">
    <source>
        <dbReference type="Proteomes" id="UP000305067"/>
    </source>
</evidence>
<gene>
    <name evidence="3" type="ORF">BDV98DRAFT_23511</name>
</gene>
<dbReference type="SMART" id="SM00456">
    <property type="entry name" value="WW"/>
    <property type="match status" value="1"/>
</dbReference>
<reference evidence="3 4" key="1">
    <citation type="journal article" date="2019" name="Nat. Ecol. Evol.">
        <title>Megaphylogeny resolves global patterns of mushroom evolution.</title>
        <authorList>
            <person name="Varga T."/>
            <person name="Krizsan K."/>
            <person name="Foldi C."/>
            <person name="Dima B."/>
            <person name="Sanchez-Garcia M."/>
            <person name="Sanchez-Ramirez S."/>
            <person name="Szollosi G.J."/>
            <person name="Szarkandi J.G."/>
            <person name="Papp V."/>
            <person name="Albert L."/>
            <person name="Andreopoulos W."/>
            <person name="Angelini C."/>
            <person name="Antonin V."/>
            <person name="Barry K.W."/>
            <person name="Bougher N.L."/>
            <person name="Buchanan P."/>
            <person name="Buyck B."/>
            <person name="Bense V."/>
            <person name="Catcheside P."/>
            <person name="Chovatia M."/>
            <person name="Cooper J."/>
            <person name="Damon W."/>
            <person name="Desjardin D."/>
            <person name="Finy P."/>
            <person name="Geml J."/>
            <person name="Haridas S."/>
            <person name="Hughes K."/>
            <person name="Justo A."/>
            <person name="Karasinski D."/>
            <person name="Kautmanova I."/>
            <person name="Kiss B."/>
            <person name="Kocsube S."/>
            <person name="Kotiranta H."/>
            <person name="LaButti K.M."/>
            <person name="Lechner B.E."/>
            <person name="Liimatainen K."/>
            <person name="Lipzen A."/>
            <person name="Lukacs Z."/>
            <person name="Mihaltcheva S."/>
            <person name="Morgado L.N."/>
            <person name="Niskanen T."/>
            <person name="Noordeloos M.E."/>
            <person name="Ohm R.A."/>
            <person name="Ortiz-Santana B."/>
            <person name="Ovrebo C."/>
            <person name="Racz N."/>
            <person name="Riley R."/>
            <person name="Savchenko A."/>
            <person name="Shiryaev A."/>
            <person name="Soop K."/>
            <person name="Spirin V."/>
            <person name="Szebenyi C."/>
            <person name="Tomsovsky M."/>
            <person name="Tulloss R.E."/>
            <person name="Uehling J."/>
            <person name="Grigoriev I.V."/>
            <person name="Vagvolgyi C."/>
            <person name="Papp T."/>
            <person name="Martin F.M."/>
            <person name="Miettinen O."/>
            <person name="Hibbett D.S."/>
            <person name="Nagy L.G."/>
        </authorList>
    </citation>
    <scope>NUCLEOTIDE SEQUENCE [LARGE SCALE GENOMIC DNA]</scope>
    <source>
        <strain evidence="3 4">CBS 309.79</strain>
    </source>
</reference>
<organism evidence="3 4">
    <name type="scientific">Pterulicium gracile</name>
    <dbReference type="NCBI Taxonomy" id="1884261"/>
    <lineage>
        <taxon>Eukaryota</taxon>
        <taxon>Fungi</taxon>
        <taxon>Dikarya</taxon>
        <taxon>Basidiomycota</taxon>
        <taxon>Agaricomycotina</taxon>
        <taxon>Agaricomycetes</taxon>
        <taxon>Agaricomycetidae</taxon>
        <taxon>Agaricales</taxon>
        <taxon>Pleurotineae</taxon>
        <taxon>Pterulaceae</taxon>
        <taxon>Pterulicium</taxon>
    </lineage>
</organism>
<dbReference type="Pfam" id="PF00397">
    <property type="entry name" value="WW"/>
    <property type="match status" value="1"/>
</dbReference>
<evidence type="ECO:0000256" key="1">
    <source>
        <dbReference type="SAM" id="MobiDB-lite"/>
    </source>
</evidence>
<dbReference type="AlphaFoldDB" id="A0A5C3R1C9"/>
<evidence type="ECO:0000259" key="2">
    <source>
        <dbReference type="PROSITE" id="PS50020"/>
    </source>
</evidence>
<accession>A0A5C3R1C9</accession>
<feature type="compositionally biased region" description="Basic and acidic residues" evidence="1">
    <location>
        <begin position="237"/>
        <end position="255"/>
    </location>
</feature>
<name>A0A5C3R1C9_9AGAR</name>
<dbReference type="Proteomes" id="UP000305067">
    <property type="component" value="Unassembled WGS sequence"/>
</dbReference>
<feature type="compositionally biased region" description="Low complexity" evidence="1">
    <location>
        <begin position="53"/>
        <end position="64"/>
    </location>
</feature>
<dbReference type="PROSITE" id="PS50020">
    <property type="entry name" value="WW_DOMAIN_2"/>
    <property type="match status" value="1"/>
</dbReference>
<proteinExistence type="predicted"/>
<dbReference type="InterPro" id="IPR036020">
    <property type="entry name" value="WW_dom_sf"/>
</dbReference>
<dbReference type="InterPro" id="IPR001202">
    <property type="entry name" value="WW_dom"/>
</dbReference>
<evidence type="ECO:0000313" key="3">
    <source>
        <dbReference type="EMBL" id="TFL07428.1"/>
    </source>
</evidence>